<gene>
    <name evidence="2" type="ORF">GDO78_008706</name>
</gene>
<evidence type="ECO:0000259" key="1">
    <source>
        <dbReference type="PROSITE" id="PS50209"/>
    </source>
</evidence>
<accession>A0A8J6FE04</accession>
<feature type="domain" description="CARD" evidence="1">
    <location>
        <begin position="1"/>
        <end position="90"/>
    </location>
</feature>
<dbReference type="Gene3D" id="1.10.533.10">
    <property type="entry name" value="Death Domain, Fas"/>
    <property type="match status" value="1"/>
</dbReference>
<dbReference type="GO" id="GO:0072557">
    <property type="term" value="C:IPAF inflammasome complex"/>
    <property type="evidence" value="ECO:0007669"/>
    <property type="project" value="TreeGrafter"/>
</dbReference>
<dbReference type="SMART" id="SM00114">
    <property type="entry name" value="CARD"/>
    <property type="match status" value="1"/>
</dbReference>
<name>A0A8J6FE04_ELECQ</name>
<dbReference type="GO" id="GO:0097169">
    <property type="term" value="C:AIM2 inflammasome complex"/>
    <property type="evidence" value="ECO:0007669"/>
    <property type="project" value="TreeGrafter"/>
</dbReference>
<evidence type="ECO:0000313" key="2">
    <source>
        <dbReference type="EMBL" id="KAG9485756.1"/>
    </source>
</evidence>
<keyword evidence="3" id="KW-1185">Reference proteome</keyword>
<organism evidence="2 3">
    <name type="scientific">Eleutherodactylus coqui</name>
    <name type="common">Puerto Rican coqui</name>
    <dbReference type="NCBI Taxonomy" id="57060"/>
    <lineage>
        <taxon>Eukaryota</taxon>
        <taxon>Metazoa</taxon>
        <taxon>Chordata</taxon>
        <taxon>Craniata</taxon>
        <taxon>Vertebrata</taxon>
        <taxon>Euteleostomi</taxon>
        <taxon>Amphibia</taxon>
        <taxon>Batrachia</taxon>
        <taxon>Anura</taxon>
        <taxon>Neobatrachia</taxon>
        <taxon>Hyloidea</taxon>
        <taxon>Eleutherodactylidae</taxon>
        <taxon>Eleutherodactylinae</taxon>
        <taxon>Eleutherodactylus</taxon>
        <taxon>Eleutherodactylus</taxon>
    </lineage>
</organism>
<evidence type="ECO:0000313" key="3">
    <source>
        <dbReference type="Proteomes" id="UP000770717"/>
    </source>
</evidence>
<reference evidence="2" key="1">
    <citation type="thesis" date="2020" institute="ProQuest LLC" country="789 East Eisenhower Parkway, Ann Arbor, MI, USA">
        <title>Comparative Genomics and Chromosome Evolution.</title>
        <authorList>
            <person name="Mudd A.B."/>
        </authorList>
    </citation>
    <scope>NUCLEOTIDE SEQUENCE</scope>
    <source>
        <strain evidence="2">HN-11 Male</strain>
        <tissue evidence="2">Kidney and liver</tissue>
    </source>
</reference>
<dbReference type="Pfam" id="PF00619">
    <property type="entry name" value="CARD"/>
    <property type="match status" value="1"/>
</dbReference>
<dbReference type="OrthoDB" id="8869108at2759"/>
<sequence length="296" mass="31322">MAAELRRFRLQLVERCSEALIKGLIDDLLHQKILNDAEKESIIQGNTLRADKCRLLIDTVIRKGDYSSNILLQEIKEKDPALSEDLGITAQLPLPTQEENSSYKPATLSVPRPETNVNLMGESLGSTGLGTIMDLKGVFPNTIVAGAGSIMDLNGSSPGTIVAGPRTVMDLNGSSPGTVVAGPESIMVLKGMSGTIVAGPGTIMDLNGVPPDSIVVHSGSIKDLKQRSPGIFVAVAGIIMELKEVSPGTNVAGPRTDLKGASPGTIDINGITLCSEAEYQEITTKETEVRVSHRNQ</sequence>
<dbReference type="PANTHER" id="PTHR47901">
    <property type="entry name" value="CASPASE RECRUITMENT DOMAIN-CONTAINING PROTEIN 18"/>
    <property type="match status" value="1"/>
</dbReference>
<dbReference type="GO" id="GO:0042981">
    <property type="term" value="P:regulation of apoptotic process"/>
    <property type="evidence" value="ECO:0007669"/>
    <property type="project" value="InterPro"/>
</dbReference>
<dbReference type="Proteomes" id="UP000770717">
    <property type="component" value="Unassembled WGS sequence"/>
</dbReference>
<dbReference type="GO" id="GO:0050727">
    <property type="term" value="P:regulation of inflammatory response"/>
    <property type="evidence" value="ECO:0007669"/>
    <property type="project" value="TreeGrafter"/>
</dbReference>
<proteinExistence type="predicted"/>
<dbReference type="InterPro" id="IPR002398">
    <property type="entry name" value="Pept_C14"/>
</dbReference>
<dbReference type="InterPro" id="IPR011029">
    <property type="entry name" value="DEATH-like_dom_sf"/>
</dbReference>
<protein>
    <recommendedName>
        <fullName evidence="1">CARD domain-containing protein</fullName>
    </recommendedName>
</protein>
<dbReference type="SUPFAM" id="SSF47986">
    <property type="entry name" value="DEATH domain"/>
    <property type="match status" value="1"/>
</dbReference>
<comment type="caution">
    <text evidence="2">The sequence shown here is derived from an EMBL/GenBank/DDBJ whole genome shotgun (WGS) entry which is preliminary data.</text>
</comment>
<dbReference type="GO" id="GO:0006508">
    <property type="term" value="P:proteolysis"/>
    <property type="evidence" value="ECO:0007669"/>
    <property type="project" value="InterPro"/>
</dbReference>
<dbReference type="EMBL" id="WNTK01000004">
    <property type="protein sequence ID" value="KAG9485756.1"/>
    <property type="molecule type" value="Genomic_DNA"/>
</dbReference>
<dbReference type="AlphaFoldDB" id="A0A8J6FE04"/>
<dbReference type="PROSITE" id="PS50209">
    <property type="entry name" value="CARD"/>
    <property type="match status" value="1"/>
</dbReference>
<dbReference type="PANTHER" id="PTHR47901:SF3">
    <property type="entry name" value="CASPASE-1"/>
    <property type="match status" value="1"/>
</dbReference>
<dbReference type="GO" id="GO:0072559">
    <property type="term" value="C:NLRP3 inflammasome complex"/>
    <property type="evidence" value="ECO:0007669"/>
    <property type="project" value="TreeGrafter"/>
</dbReference>
<dbReference type="InterPro" id="IPR001315">
    <property type="entry name" value="CARD"/>
</dbReference>
<dbReference type="GO" id="GO:0004197">
    <property type="term" value="F:cysteine-type endopeptidase activity"/>
    <property type="evidence" value="ECO:0007669"/>
    <property type="project" value="InterPro"/>
</dbReference>